<comment type="subcellular location">
    <subcellularLocation>
        <location evidence="1 15">Mitochondrion inner membrane</location>
        <topology evidence="1 15">Multi-pass membrane protein</topology>
    </subcellularLocation>
</comment>
<keyword evidence="18" id="KW-1185">Reference proteome</keyword>
<evidence type="ECO:0000256" key="7">
    <source>
        <dbReference type="ARBA" id="ARBA00022792"/>
    </source>
</evidence>
<proteinExistence type="inferred from homology"/>
<keyword evidence="7 15" id="KW-0999">Mitochondrion inner membrane</keyword>
<keyword evidence="8 15" id="KW-0106">Calcium</keyword>
<evidence type="ECO:0000256" key="9">
    <source>
        <dbReference type="ARBA" id="ARBA00022989"/>
    </source>
</evidence>
<evidence type="ECO:0000256" key="10">
    <source>
        <dbReference type="ARBA" id="ARBA00023065"/>
    </source>
</evidence>
<comment type="similarity">
    <text evidence="2 15">Belongs to the MCU (TC 1.A.77) family.</text>
</comment>
<keyword evidence="3 15" id="KW-0813">Transport</keyword>
<evidence type="ECO:0000259" key="16">
    <source>
        <dbReference type="Pfam" id="PF04678"/>
    </source>
</evidence>
<keyword evidence="5 15" id="KW-0107">Calcium channel</keyword>
<evidence type="ECO:0000313" key="17">
    <source>
        <dbReference type="EMBL" id="RMX51235.1"/>
    </source>
</evidence>
<evidence type="ECO:0000256" key="1">
    <source>
        <dbReference type="ARBA" id="ARBA00004448"/>
    </source>
</evidence>
<feature type="domain" description="Calcium uniporter protein C-terminal" evidence="16">
    <location>
        <begin position="51"/>
        <end position="235"/>
    </location>
</feature>
<evidence type="ECO:0000313" key="18">
    <source>
        <dbReference type="Proteomes" id="UP000275408"/>
    </source>
</evidence>
<dbReference type="PANTHER" id="PTHR13462">
    <property type="entry name" value="CALCIUM UNIPORTER PROTEIN, MITOCHONDRIAL"/>
    <property type="match status" value="1"/>
</dbReference>
<comment type="caution">
    <text evidence="17">The sequence shown here is derived from an EMBL/GenBank/DDBJ whole genome shotgun (WGS) entry which is preliminary data.</text>
</comment>
<organism evidence="17 18">
    <name type="scientific">Pocillopora damicornis</name>
    <name type="common">Cauliflower coral</name>
    <name type="synonym">Millepora damicornis</name>
    <dbReference type="NCBI Taxonomy" id="46731"/>
    <lineage>
        <taxon>Eukaryota</taxon>
        <taxon>Metazoa</taxon>
        <taxon>Cnidaria</taxon>
        <taxon>Anthozoa</taxon>
        <taxon>Hexacorallia</taxon>
        <taxon>Scleractinia</taxon>
        <taxon>Astrocoeniina</taxon>
        <taxon>Pocilloporidae</taxon>
        <taxon>Pocillopora</taxon>
    </lineage>
</organism>
<accession>A0A3M6UC53</accession>
<dbReference type="STRING" id="46731.A0A3M6UC53"/>
<protein>
    <recommendedName>
        <fullName evidence="15">Calcium uniporter protein</fullName>
    </recommendedName>
</protein>
<dbReference type="GO" id="GO:1990246">
    <property type="term" value="C:uniplex complex"/>
    <property type="evidence" value="ECO:0007669"/>
    <property type="project" value="TreeGrafter"/>
</dbReference>
<dbReference type="GO" id="GO:0015292">
    <property type="term" value="F:uniporter activity"/>
    <property type="evidence" value="ECO:0007669"/>
    <property type="project" value="UniProtKB-UniRule"/>
</dbReference>
<evidence type="ECO:0000256" key="5">
    <source>
        <dbReference type="ARBA" id="ARBA00022673"/>
    </source>
</evidence>
<reference evidence="17 18" key="1">
    <citation type="journal article" date="2018" name="Sci. Rep.">
        <title>Comparative analysis of the Pocillopora damicornis genome highlights role of immune system in coral evolution.</title>
        <authorList>
            <person name="Cunning R."/>
            <person name="Bay R.A."/>
            <person name="Gillette P."/>
            <person name="Baker A.C."/>
            <person name="Traylor-Knowles N."/>
        </authorList>
    </citation>
    <scope>NUCLEOTIDE SEQUENCE [LARGE SCALE GENOMIC DNA]</scope>
    <source>
        <strain evidence="17">RSMAS</strain>
        <tissue evidence="17">Whole animal</tissue>
    </source>
</reference>
<keyword evidence="11 15" id="KW-0496">Mitochondrion</keyword>
<comment type="catalytic activity">
    <reaction evidence="14">
        <text>Ca(2+)(in) = Ca(2+)(out)</text>
        <dbReference type="Rhea" id="RHEA:29671"/>
        <dbReference type="ChEBI" id="CHEBI:29108"/>
    </reaction>
</comment>
<feature type="transmembrane region" description="Helical" evidence="15">
    <location>
        <begin position="182"/>
        <end position="200"/>
    </location>
</feature>
<keyword evidence="9 15" id="KW-1133">Transmembrane helix</keyword>
<evidence type="ECO:0000256" key="12">
    <source>
        <dbReference type="ARBA" id="ARBA00023136"/>
    </source>
</evidence>
<keyword evidence="10 15" id="KW-0406">Ion transport</keyword>
<dbReference type="InterPro" id="IPR039055">
    <property type="entry name" value="MCU_fam"/>
</dbReference>
<dbReference type="GO" id="GO:0005262">
    <property type="term" value="F:calcium channel activity"/>
    <property type="evidence" value="ECO:0007669"/>
    <property type="project" value="UniProtKB-UniRule"/>
</dbReference>
<evidence type="ECO:0000256" key="11">
    <source>
        <dbReference type="ARBA" id="ARBA00023128"/>
    </source>
</evidence>
<evidence type="ECO:0000256" key="14">
    <source>
        <dbReference type="ARBA" id="ARBA00036634"/>
    </source>
</evidence>
<evidence type="ECO:0000256" key="3">
    <source>
        <dbReference type="ARBA" id="ARBA00022448"/>
    </source>
</evidence>
<name>A0A3M6UC53_POCDA</name>
<dbReference type="OrthoDB" id="278338at2759"/>
<dbReference type="EMBL" id="RCHS01001810">
    <property type="protein sequence ID" value="RMX51235.1"/>
    <property type="molecule type" value="Genomic_DNA"/>
</dbReference>
<evidence type="ECO:0000256" key="2">
    <source>
        <dbReference type="ARBA" id="ARBA00005653"/>
    </source>
</evidence>
<dbReference type="GO" id="GO:0036444">
    <property type="term" value="P:calcium import into the mitochondrion"/>
    <property type="evidence" value="ECO:0007669"/>
    <property type="project" value="TreeGrafter"/>
</dbReference>
<comment type="function">
    <text evidence="15">Mitochondrial inner membrane calcium uniporter that mediates calcium uptake into mitochondria. Mitochondrial calcium homeostasis plays key roles in cellular physiology and regulates cell bioenergetics, cytoplasmic calcium signals and activation of cell death pathways.</text>
</comment>
<evidence type="ECO:0000256" key="13">
    <source>
        <dbReference type="ARBA" id="ARBA00023303"/>
    </source>
</evidence>
<keyword evidence="12 15" id="KW-0472">Membrane</keyword>
<keyword evidence="4 15" id="KW-0109">Calcium transport</keyword>
<dbReference type="InterPro" id="IPR006769">
    <property type="entry name" value="MCU_C"/>
</dbReference>
<dbReference type="Pfam" id="PF04678">
    <property type="entry name" value="MCU"/>
    <property type="match status" value="1"/>
</dbReference>
<gene>
    <name evidence="17" type="ORF">pdam_00004041</name>
</gene>
<dbReference type="GO" id="GO:0051560">
    <property type="term" value="P:mitochondrial calcium ion homeostasis"/>
    <property type="evidence" value="ECO:0007669"/>
    <property type="project" value="UniProtKB-UniRule"/>
</dbReference>
<keyword evidence="6 15" id="KW-0812">Transmembrane</keyword>
<evidence type="ECO:0000256" key="15">
    <source>
        <dbReference type="RuleBase" id="RU367035"/>
    </source>
</evidence>
<dbReference type="PANTHER" id="PTHR13462:SF10">
    <property type="entry name" value="CALCIUM UNIPORTER PROTEIN, MITOCHONDRIAL"/>
    <property type="match status" value="1"/>
</dbReference>
<feature type="transmembrane region" description="Helical" evidence="15">
    <location>
        <begin position="150"/>
        <end position="170"/>
    </location>
</feature>
<sequence length="277" mass="32390">MFFSTDKVSVGFKSGFPVILLPLPSRREQCEFVLRPLTHTVKDFLENIQKEDKGIERATVYNVDGSRISGSTGVDVLLQSDFKVVLNDNSYFVSVPDERTQQPAFKPKPSDPLEKERYLMAELEKLQLELKPMEDIKAEIDRKSAQRTNIVVWGGLGYMAFQFGLLARLTWWEYSWDIMEPVTYFVGYGTAMACYAYFVLTRQEFLYPDARDRQFLLFFHKLSKRKVFDIRRYNEIKDAILKIEADLQVLRSPLFLHLPENARMELLEKISQKEDEK</sequence>
<keyword evidence="13 15" id="KW-0407">Ion channel</keyword>
<evidence type="ECO:0000256" key="4">
    <source>
        <dbReference type="ARBA" id="ARBA00022568"/>
    </source>
</evidence>
<evidence type="ECO:0000256" key="6">
    <source>
        <dbReference type="ARBA" id="ARBA00022692"/>
    </source>
</evidence>
<comment type="domain">
    <text evidence="15">The selectivity filter, in which calcium ions are arranged in single file, is composed of two acidic rings separated by one helical turn along the central axis of the channel pore.</text>
</comment>
<evidence type="ECO:0000256" key="8">
    <source>
        <dbReference type="ARBA" id="ARBA00022837"/>
    </source>
</evidence>
<dbReference type="AlphaFoldDB" id="A0A3M6UC53"/>
<dbReference type="Proteomes" id="UP000275408">
    <property type="component" value="Unassembled WGS sequence"/>
</dbReference>